<name>A0A4U9WGH8_SERFO</name>
<sequence>MLGQRYDYSANMVAGDGDATTHNLTLGVDYQLTDEWLIGALISGSNDNQQPFQPLRL</sequence>
<dbReference type="AlphaFoldDB" id="A0A4U9WGH8"/>
<dbReference type="Gene3D" id="2.40.128.130">
    <property type="entry name" value="Autotransporter beta-domain"/>
    <property type="match status" value="1"/>
</dbReference>
<organism evidence="1">
    <name type="scientific">Serratia fonticola</name>
    <dbReference type="NCBI Taxonomy" id="47917"/>
    <lineage>
        <taxon>Bacteria</taxon>
        <taxon>Pseudomonadati</taxon>
        <taxon>Pseudomonadota</taxon>
        <taxon>Gammaproteobacteria</taxon>
        <taxon>Enterobacterales</taxon>
        <taxon>Yersiniaceae</taxon>
        <taxon>Serratia</taxon>
    </lineage>
</organism>
<dbReference type="InterPro" id="IPR036709">
    <property type="entry name" value="Autotransporte_beta_dom_sf"/>
</dbReference>
<evidence type="ECO:0000313" key="1">
    <source>
        <dbReference type="EMBL" id="VTR58500.1"/>
    </source>
</evidence>
<gene>
    <name evidence="1" type="ORF">NCTC12965_07718</name>
</gene>
<accession>A0A4U9WGH8</accession>
<protein>
    <submittedName>
        <fullName evidence="1">Autotransporter protein or domain, integral membrane beta-barrel involved in protein secretion</fullName>
    </submittedName>
</protein>
<dbReference type="EMBL" id="CABEEZ010000152">
    <property type="protein sequence ID" value="VTR58500.1"/>
    <property type="molecule type" value="Genomic_DNA"/>
</dbReference>
<reference evidence="1" key="1">
    <citation type="submission" date="2019-05" db="EMBL/GenBank/DDBJ databases">
        <authorList>
            <consortium name="Pathogen Informatics"/>
        </authorList>
    </citation>
    <scope>NUCLEOTIDE SEQUENCE [LARGE SCALE GENOMIC DNA]</scope>
    <source>
        <strain evidence="1">NCTC12965</strain>
    </source>
</reference>
<proteinExistence type="predicted"/>
<dbReference type="SUPFAM" id="SSF103515">
    <property type="entry name" value="Autotransporter"/>
    <property type="match status" value="1"/>
</dbReference>